<dbReference type="SUPFAM" id="SSF47954">
    <property type="entry name" value="Cyclin-like"/>
    <property type="match status" value="1"/>
</dbReference>
<keyword evidence="3" id="KW-1185">Reference proteome</keyword>
<comment type="caution">
    <text evidence="2">The sequence shown here is derived from an EMBL/GenBank/DDBJ whole genome shotgun (WGS) entry which is preliminary data.</text>
</comment>
<dbReference type="Pfam" id="PF02984">
    <property type="entry name" value="Cyclin_C"/>
    <property type="match status" value="1"/>
</dbReference>
<dbReference type="EMBL" id="LXQA010955752">
    <property type="protein sequence ID" value="MCI78652.1"/>
    <property type="molecule type" value="Genomic_DNA"/>
</dbReference>
<evidence type="ECO:0000259" key="1">
    <source>
        <dbReference type="Pfam" id="PF02984"/>
    </source>
</evidence>
<accession>A0A392UU47</accession>
<dbReference type="Gene3D" id="1.10.472.10">
    <property type="entry name" value="Cyclin-like"/>
    <property type="match status" value="1"/>
</dbReference>
<protein>
    <submittedName>
        <fullName evidence="2">Cyclin B1</fullName>
    </submittedName>
</protein>
<reference evidence="2 3" key="1">
    <citation type="journal article" date="2018" name="Front. Plant Sci.">
        <title>Red Clover (Trifolium pratense) and Zigzag Clover (T. medium) - A Picture of Genomic Similarities and Differences.</title>
        <authorList>
            <person name="Dluhosova J."/>
            <person name="Istvanek J."/>
            <person name="Nedelnik J."/>
            <person name="Repkova J."/>
        </authorList>
    </citation>
    <scope>NUCLEOTIDE SEQUENCE [LARGE SCALE GENOMIC DNA]</scope>
    <source>
        <strain evidence="3">cv. 10/8</strain>
        <tissue evidence="2">Leaf</tissue>
    </source>
</reference>
<dbReference type="Proteomes" id="UP000265520">
    <property type="component" value="Unassembled WGS sequence"/>
</dbReference>
<organism evidence="2 3">
    <name type="scientific">Trifolium medium</name>
    <dbReference type="NCBI Taxonomy" id="97028"/>
    <lineage>
        <taxon>Eukaryota</taxon>
        <taxon>Viridiplantae</taxon>
        <taxon>Streptophyta</taxon>
        <taxon>Embryophyta</taxon>
        <taxon>Tracheophyta</taxon>
        <taxon>Spermatophyta</taxon>
        <taxon>Magnoliopsida</taxon>
        <taxon>eudicotyledons</taxon>
        <taxon>Gunneridae</taxon>
        <taxon>Pentapetalae</taxon>
        <taxon>rosids</taxon>
        <taxon>fabids</taxon>
        <taxon>Fabales</taxon>
        <taxon>Fabaceae</taxon>
        <taxon>Papilionoideae</taxon>
        <taxon>50 kb inversion clade</taxon>
        <taxon>NPAAA clade</taxon>
        <taxon>Hologalegina</taxon>
        <taxon>IRL clade</taxon>
        <taxon>Trifolieae</taxon>
        <taxon>Trifolium</taxon>
    </lineage>
</organism>
<dbReference type="AlphaFoldDB" id="A0A392UU47"/>
<evidence type="ECO:0000313" key="2">
    <source>
        <dbReference type="EMBL" id="MCI78652.1"/>
    </source>
</evidence>
<proteinExistence type="predicted"/>
<sequence>MCDYKPSMIAASAVYCARVVLGMYPFWNNYLNMSTGYSEEMMWPCVNVMMELCNEACRDGSMEVFKKF</sequence>
<dbReference type="InterPro" id="IPR004367">
    <property type="entry name" value="Cyclin_C-dom"/>
</dbReference>
<evidence type="ECO:0000313" key="3">
    <source>
        <dbReference type="Proteomes" id="UP000265520"/>
    </source>
</evidence>
<feature type="domain" description="Cyclin C-terminal" evidence="1">
    <location>
        <begin position="1"/>
        <end position="67"/>
    </location>
</feature>
<gene>
    <name evidence="2" type="ORF">A2U01_0099923</name>
</gene>
<name>A0A392UU47_9FABA</name>
<dbReference type="InterPro" id="IPR036915">
    <property type="entry name" value="Cyclin-like_sf"/>
</dbReference>
<feature type="non-terminal residue" evidence="2">
    <location>
        <position position="68"/>
    </location>
</feature>